<sequence>MVPGDRPLMQMLWVRLQLKPEGYQYAGWMVSLSLRTLEVVTGGVPLRYCGKLSFV</sequence>
<organism evidence="1 2">
    <name type="scientific">Calocera cornea HHB12733</name>
    <dbReference type="NCBI Taxonomy" id="1353952"/>
    <lineage>
        <taxon>Eukaryota</taxon>
        <taxon>Fungi</taxon>
        <taxon>Dikarya</taxon>
        <taxon>Basidiomycota</taxon>
        <taxon>Agaricomycotina</taxon>
        <taxon>Dacrymycetes</taxon>
        <taxon>Dacrymycetales</taxon>
        <taxon>Dacrymycetaceae</taxon>
        <taxon>Calocera</taxon>
    </lineage>
</organism>
<proteinExistence type="predicted"/>
<gene>
    <name evidence="1" type="ORF">CALCODRAFT_494476</name>
</gene>
<keyword evidence="2" id="KW-1185">Reference proteome</keyword>
<dbReference type="EMBL" id="KV423947">
    <property type="protein sequence ID" value="KZT58774.1"/>
    <property type="molecule type" value="Genomic_DNA"/>
</dbReference>
<accession>A0A165H269</accession>
<evidence type="ECO:0000313" key="2">
    <source>
        <dbReference type="Proteomes" id="UP000076842"/>
    </source>
</evidence>
<protein>
    <submittedName>
        <fullName evidence="1">Uncharacterized protein</fullName>
    </submittedName>
</protein>
<evidence type="ECO:0000313" key="1">
    <source>
        <dbReference type="EMBL" id="KZT58774.1"/>
    </source>
</evidence>
<name>A0A165H269_9BASI</name>
<dbReference type="InParanoid" id="A0A165H269"/>
<reference evidence="1 2" key="1">
    <citation type="journal article" date="2016" name="Mol. Biol. Evol.">
        <title>Comparative Genomics of Early-Diverging Mushroom-Forming Fungi Provides Insights into the Origins of Lignocellulose Decay Capabilities.</title>
        <authorList>
            <person name="Nagy L.G."/>
            <person name="Riley R."/>
            <person name="Tritt A."/>
            <person name="Adam C."/>
            <person name="Daum C."/>
            <person name="Floudas D."/>
            <person name="Sun H."/>
            <person name="Yadav J.S."/>
            <person name="Pangilinan J."/>
            <person name="Larsson K.H."/>
            <person name="Matsuura K."/>
            <person name="Barry K."/>
            <person name="Labutti K."/>
            <person name="Kuo R."/>
            <person name="Ohm R.A."/>
            <person name="Bhattacharya S.S."/>
            <person name="Shirouzu T."/>
            <person name="Yoshinaga Y."/>
            <person name="Martin F.M."/>
            <person name="Grigoriev I.V."/>
            <person name="Hibbett D.S."/>
        </authorList>
    </citation>
    <scope>NUCLEOTIDE SEQUENCE [LARGE SCALE GENOMIC DNA]</scope>
    <source>
        <strain evidence="1 2">HHB12733</strain>
    </source>
</reference>
<dbReference type="AlphaFoldDB" id="A0A165H269"/>
<dbReference type="Proteomes" id="UP000076842">
    <property type="component" value="Unassembled WGS sequence"/>
</dbReference>